<evidence type="ECO:0000313" key="5">
    <source>
        <dbReference type="Proteomes" id="UP000285190"/>
    </source>
</evidence>
<organism evidence="4 5">
    <name type="scientific">Noviherbaspirillum cavernae</name>
    <dbReference type="NCBI Taxonomy" id="2320862"/>
    <lineage>
        <taxon>Bacteria</taxon>
        <taxon>Pseudomonadati</taxon>
        <taxon>Pseudomonadota</taxon>
        <taxon>Betaproteobacteria</taxon>
        <taxon>Burkholderiales</taxon>
        <taxon>Oxalobacteraceae</taxon>
        <taxon>Noviherbaspirillum</taxon>
    </lineage>
</organism>
<accession>A0A418WZT7</accession>
<feature type="region of interest" description="Disordered" evidence="1">
    <location>
        <begin position="46"/>
        <end position="102"/>
    </location>
</feature>
<gene>
    <name evidence="4" type="ORF">D3870_06435</name>
</gene>
<dbReference type="InterPro" id="IPR025392">
    <property type="entry name" value="DUF4124"/>
</dbReference>
<proteinExistence type="predicted"/>
<feature type="signal peptide" evidence="2">
    <location>
        <begin position="1"/>
        <end position="24"/>
    </location>
</feature>
<comment type="caution">
    <text evidence="4">The sequence shown here is derived from an EMBL/GenBank/DDBJ whole genome shotgun (WGS) entry which is preliminary data.</text>
</comment>
<feature type="compositionally biased region" description="Basic and acidic residues" evidence="1">
    <location>
        <begin position="63"/>
        <end position="89"/>
    </location>
</feature>
<feature type="chain" id="PRO_5019434135" evidence="2">
    <location>
        <begin position="25"/>
        <end position="145"/>
    </location>
</feature>
<protein>
    <submittedName>
        <fullName evidence="4">DUF4124 domain-containing protein</fullName>
    </submittedName>
</protein>
<dbReference type="EMBL" id="QYUN01000002">
    <property type="protein sequence ID" value="RJG05701.1"/>
    <property type="molecule type" value="Genomic_DNA"/>
</dbReference>
<evidence type="ECO:0000259" key="3">
    <source>
        <dbReference type="Pfam" id="PF13511"/>
    </source>
</evidence>
<sequence>MRISHMMRTALLSLLVSVSAPVFAIYKCDVNGKVTYSDETCPGGKALNINSMPSTDGTAAKRQLTEDEKKLKRLEDQRHKREAREEREQNQIARANAAQRKKCSSLAQRKRWADEDFAATAGKASEKARIKARRAGEQYNLECGL</sequence>
<dbReference type="AlphaFoldDB" id="A0A418WZT7"/>
<keyword evidence="5" id="KW-1185">Reference proteome</keyword>
<evidence type="ECO:0000256" key="2">
    <source>
        <dbReference type="SAM" id="SignalP"/>
    </source>
</evidence>
<evidence type="ECO:0000313" key="4">
    <source>
        <dbReference type="EMBL" id="RJG05701.1"/>
    </source>
</evidence>
<keyword evidence="2" id="KW-0732">Signal</keyword>
<feature type="compositionally biased region" description="Polar residues" evidence="1">
    <location>
        <begin position="48"/>
        <end position="57"/>
    </location>
</feature>
<dbReference type="Proteomes" id="UP000285190">
    <property type="component" value="Unassembled WGS sequence"/>
</dbReference>
<evidence type="ECO:0000256" key="1">
    <source>
        <dbReference type="SAM" id="MobiDB-lite"/>
    </source>
</evidence>
<feature type="domain" description="DUF4124" evidence="3">
    <location>
        <begin position="13"/>
        <end position="55"/>
    </location>
</feature>
<dbReference type="Pfam" id="PF13511">
    <property type="entry name" value="DUF4124"/>
    <property type="match status" value="1"/>
</dbReference>
<reference evidence="4 5" key="1">
    <citation type="submission" date="2018-09" db="EMBL/GenBank/DDBJ databases">
        <authorList>
            <person name="Zhu H."/>
        </authorList>
    </citation>
    <scope>NUCLEOTIDE SEQUENCE [LARGE SCALE GENOMIC DNA]</scope>
    <source>
        <strain evidence="4 5">K2R10-39</strain>
    </source>
</reference>
<name>A0A418WZT7_9BURK</name>